<proteinExistence type="predicted"/>
<dbReference type="InterPro" id="IPR032675">
    <property type="entry name" value="LRR_dom_sf"/>
</dbReference>
<dbReference type="PANTHER" id="PTHR13318">
    <property type="entry name" value="PARTNER OF PAIRED, ISOFORM B-RELATED"/>
    <property type="match status" value="1"/>
</dbReference>
<comment type="caution">
    <text evidence="2">The sequence shown here is derived from an EMBL/GenBank/DDBJ whole genome shotgun (WGS) entry which is preliminary data.</text>
</comment>
<dbReference type="PANTHER" id="PTHR13318:SF106">
    <property type="entry name" value="F-BOX_LRR-REPEAT PROTEIN 2"/>
    <property type="match status" value="1"/>
</dbReference>
<sequence length="543" mass="60989">MPPSSSSSSSSNCCFLQPQLPDECWESIFKHLSDPHDHESLSLVSRRFLSLSNRIPTHLTISYHLLPLLPALLRRFTNLTSIRLTRYFTGDINALLSQIASFDLPSLHSLDISHQYTFPSHGLRQFSLKFPTLKSLNCSHTKLGLVLIAECFPNLEEINVTYPITRVFPDRDLHEKALASGLKKLRKVDLSGTYILQDSSLFTLCQNCVSLEALLISDIGASAIANAIRQGPQLRSLAVRGGIVTLELIDTLVTLKCLTCLDLCYARISDETLCVLADRGLPLRELSLRYCSGYQFSGISCLLRNCNNLQYLGLERTRFLNDQRVIELSLLLGNLNAVNLSENAKLTDLSLFAIMRNCPLITKIRMENTGVGKQKLEHDCLVLNSHLKFLYLARNKRLDDGSVTTLASFCPNLEMMDLSDCGRVSKGAIEVLRRCCKIQCMDLARLGYELDQFRVNFEVPTLFVLNLPMLSISDEELSLISKSCYNLKELKLNYCDKITASGVKQVVKNCKQLRMISLLGCENVSSDIVTWMVFARPSLRMLS</sequence>
<dbReference type="Pfam" id="PF00646">
    <property type="entry name" value="F-box"/>
    <property type="match status" value="1"/>
</dbReference>
<dbReference type="Gene3D" id="1.20.1280.50">
    <property type="match status" value="1"/>
</dbReference>
<accession>A0ABU6YE75</accession>
<dbReference type="InterPro" id="IPR006553">
    <property type="entry name" value="Leu-rich_rpt_Cys-con_subtyp"/>
</dbReference>
<evidence type="ECO:0000313" key="2">
    <source>
        <dbReference type="EMBL" id="MED6208206.1"/>
    </source>
</evidence>
<evidence type="ECO:0000313" key="3">
    <source>
        <dbReference type="Proteomes" id="UP001341840"/>
    </source>
</evidence>
<dbReference type="SMART" id="SM00367">
    <property type="entry name" value="LRR_CC"/>
    <property type="match status" value="7"/>
</dbReference>
<dbReference type="InterPro" id="IPR001810">
    <property type="entry name" value="F-box_dom"/>
</dbReference>
<gene>
    <name evidence="2" type="ORF">PIB30_042940</name>
</gene>
<dbReference type="Proteomes" id="UP001341840">
    <property type="component" value="Unassembled WGS sequence"/>
</dbReference>
<reference evidence="2 3" key="1">
    <citation type="journal article" date="2023" name="Plants (Basel)">
        <title>Bridging the Gap: Combining Genomics and Transcriptomics Approaches to Understand Stylosanthes scabra, an Orphan Legume from the Brazilian Caatinga.</title>
        <authorList>
            <person name="Ferreira-Neto J.R.C."/>
            <person name="da Silva M.D."/>
            <person name="Binneck E."/>
            <person name="de Melo N.F."/>
            <person name="da Silva R.H."/>
            <person name="de Melo A.L.T.M."/>
            <person name="Pandolfi V."/>
            <person name="Bustamante F.O."/>
            <person name="Brasileiro-Vidal A.C."/>
            <person name="Benko-Iseppon A.M."/>
        </authorList>
    </citation>
    <scope>NUCLEOTIDE SEQUENCE [LARGE SCALE GENOMIC DNA]</scope>
    <source>
        <tissue evidence="2">Leaves</tissue>
    </source>
</reference>
<dbReference type="Gene3D" id="3.80.10.10">
    <property type="entry name" value="Ribonuclease Inhibitor"/>
    <property type="match status" value="3"/>
</dbReference>
<name>A0ABU6YE75_9FABA</name>
<organism evidence="2 3">
    <name type="scientific">Stylosanthes scabra</name>
    <dbReference type="NCBI Taxonomy" id="79078"/>
    <lineage>
        <taxon>Eukaryota</taxon>
        <taxon>Viridiplantae</taxon>
        <taxon>Streptophyta</taxon>
        <taxon>Embryophyta</taxon>
        <taxon>Tracheophyta</taxon>
        <taxon>Spermatophyta</taxon>
        <taxon>Magnoliopsida</taxon>
        <taxon>eudicotyledons</taxon>
        <taxon>Gunneridae</taxon>
        <taxon>Pentapetalae</taxon>
        <taxon>rosids</taxon>
        <taxon>fabids</taxon>
        <taxon>Fabales</taxon>
        <taxon>Fabaceae</taxon>
        <taxon>Papilionoideae</taxon>
        <taxon>50 kb inversion clade</taxon>
        <taxon>dalbergioids sensu lato</taxon>
        <taxon>Dalbergieae</taxon>
        <taxon>Pterocarpus clade</taxon>
        <taxon>Stylosanthes</taxon>
    </lineage>
</organism>
<dbReference type="SUPFAM" id="SSF52058">
    <property type="entry name" value="L domain-like"/>
    <property type="match status" value="1"/>
</dbReference>
<dbReference type="SUPFAM" id="SSF52047">
    <property type="entry name" value="RNI-like"/>
    <property type="match status" value="1"/>
</dbReference>
<evidence type="ECO:0000259" key="1">
    <source>
        <dbReference type="Pfam" id="PF00646"/>
    </source>
</evidence>
<protein>
    <recommendedName>
        <fullName evidence="1">F-box domain-containing protein</fullName>
    </recommendedName>
</protein>
<dbReference type="EMBL" id="JASCZI010241903">
    <property type="protein sequence ID" value="MED6208206.1"/>
    <property type="molecule type" value="Genomic_DNA"/>
</dbReference>
<keyword evidence="3" id="KW-1185">Reference proteome</keyword>
<feature type="domain" description="F-box" evidence="1">
    <location>
        <begin position="19"/>
        <end position="54"/>
    </location>
</feature>